<dbReference type="EMBL" id="RHFF01000012">
    <property type="protein sequence ID" value="TGD38004.1"/>
    <property type="molecule type" value="Genomic_DNA"/>
</dbReference>
<dbReference type="PANTHER" id="PTHR40763:SF5">
    <property type="entry name" value="MEMBRANE PROTEIN"/>
    <property type="match status" value="1"/>
</dbReference>
<dbReference type="PANTHER" id="PTHR40763">
    <property type="entry name" value="MEMBRANE PROTEIN-RELATED"/>
    <property type="match status" value="1"/>
</dbReference>
<protein>
    <submittedName>
        <fullName evidence="2">DUF1707 domain-containing protein</fullName>
    </submittedName>
</protein>
<dbReference type="AlphaFoldDB" id="A0A4Z0KIP4"/>
<evidence type="ECO:0000313" key="2">
    <source>
        <dbReference type="EMBL" id="TGD38004.1"/>
    </source>
</evidence>
<comment type="caution">
    <text evidence="2">The sequence shown here is derived from an EMBL/GenBank/DDBJ whole genome shotgun (WGS) entry which is preliminary data.</text>
</comment>
<evidence type="ECO:0000313" key="3">
    <source>
        <dbReference type="Proteomes" id="UP000297736"/>
    </source>
</evidence>
<dbReference type="Proteomes" id="UP000297736">
    <property type="component" value="Unassembled WGS sequence"/>
</dbReference>
<organism evidence="2 3">
    <name type="scientific">Brevibacterium aurantiacum</name>
    <dbReference type="NCBI Taxonomy" id="273384"/>
    <lineage>
        <taxon>Bacteria</taxon>
        <taxon>Bacillati</taxon>
        <taxon>Actinomycetota</taxon>
        <taxon>Actinomycetes</taxon>
        <taxon>Micrococcales</taxon>
        <taxon>Brevibacteriaceae</taxon>
        <taxon>Brevibacterium</taxon>
    </lineage>
</organism>
<feature type="domain" description="DUF1707" evidence="1">
    <location>
        <begin position="16"/>
        <end position="66"/>
    </location>
</feature>
<dbReference type="Pfam" id="PF08044">
    <property type="entry name" value="DUF1707"/>
    <property type="match status" value="1"/>
</dbReference>
<proteinExistence type="predicted"/>
<dbReference type="RefSeq" id="WP_062240339.1">
    <property type="nucleotide sequence ID" value="NZ_JABUXZ010000011.1"/>
</dbReference>
<dbReference type="InterPro" id="IPR012551">
    <property type="entry name" value="DUF1707_SHOCT-like"/>
</dbReference>
<reference evidence="2 3" key="1">
    <citation type="submission" date="2018-10" db="EMBL/GenBank/DDBJ databases">
        <title>Brevibacterium genomes from Austrain hard cheese rinds.</title>
        <authorList>
            <person name="Anast J.M."/>
            <person name="Dzieciol M."/>
            <person name="Schultz D.L."/>
            <person name="Mann E."/>
            <person name="Wagner M."/>
            <person name="Schmitz-Esser S."/>
        </authorList>
    </citation>
    <scope>NUCLEOTIDE SEQUENCE [LARGE SCALE GENOMIC DNA]</scope>
    <source>
        <strain evidence="2 3">L261</strain>
    </source>
</reference>
<name>A0A4Z0KIP4_BREAU</name>
<evidence type="ECO:0000259" key="1">
    <source>
        <dbReference type="Pfam" id="PF08044"/>
    </source>
</evidence>
<accession>A0A4Z0KIP4</accession>
<gene>
    <name evidence="2" type="ORF">EB834_12550</name>
</gene>
<sequence>MSAENDQSDDPSRTVLIGDNERDHAIETLRAAAGDGRITIVELEERMELVEAARFPIDLDRPLAGLGTELPSTQILTGATGTQRSAGSGYGWSPDNREVLRAPWNGLIRRGRWLVSPYLHCKPAGRLLELNFLDVITGLTSIDIRVSARTGTLKIVVPDSWGVDISELDRSRIAVITFKANAAPIDKHPVVRVRGNIGSGVLQALGPNRRERRLTP</sequence>